<comment type="caution">
    <text evidence="8">The sequence shown here is derived from an EMBL/GenBank/DDBJ whole genome shotgun (WGS) entry which is preliminary data.</text>
</comment>
<dbReference type="GO" id="GO:0016829">
    <property type="term" value="F:lyase activity"/>
    <property type="evidence" value="ECO:0007669"/>
    <property type="project" value="UniProtKB-KW"/>
</dbReference>
<evidence type="ECO:0000256" key="4">
    <source>
        <dbReference type="ARBA" id="ARBA00022801"/>
    </source>
</evidence>
<keyword evidence="2" id="KW-0645">Protease</keyword>
<organism evidence="8 9">
    <name type="scientific">Candidatus Thalassarchaeum betae</name>
    <dbReference type="NCBI Taxonomy" id="2599289"/>
    <lineage>
        <taxon>Archaea</taxon>
        <taxon>Methanobacteriati</taxon>
        <taxon>Thermoplasmatota</taxon>
        <taxon>Candidatus Poseidoniia</taxon>
        <taxon>Candidatus Poseidoniales</taxon>
        <taxon>Candidatus Thalassarchaeaceae</taxon>
        <taxon>Candidatus Thalassarchaeum</taxon>
    </lineage>
</organism>
<keyword evidence="7" id="KW-0456">Lyase</keyword>
<dbReference type="GO" id="GO:0008233">
    <property type="term" value="F:peptidase activity"/>
    <property type="evidence" value="ECO:0007669"/>
    <property type="project" value="UniProtKB-KW"/>
</dbReference>
<evidence type="ECO:0000256" key="1">
    <source>
        <dbReference type="ARBA" id="ARBA00008136"/>
    </source>
</evidence>
<sequence length="211" mass="23686">MCGRFALGADPELVALVFDAKLVALPVRPSWNIAPTDPANIVYDDGEGKVIGPMRWGFDLSSSRKAFNARLETILDKWRFKRSAQWHRCLVPATGWYEWTKSEDGGRDPHFLTSPESDLIALGGLWEKDADDARFTIITRPALDGLQHLHDRMPLVLPSDKWDIWLNPDGSEVAGDESVKVATDRINFSYHRVSREVNNSLSEGPELVDSI</sequence>
<evidence type="ECO:0000313" key="9">
    <source>
        <dbReference type="Proteomes" id="UP000248161"/>
    </source>
</evidence>
<dbReference type="EMBL" id="PSPG01000017">
    <property type="protein sequence ID" value="PXF20855.1"/>
    <property type="molecule type" value="Genomic_DNA"/>
</dbReference>
<evidence type="ECO:0008006" key="10">
    <source>
        <dbReference type="Google" id="ProtNLM"/>
    </source>
</evidence>
<dbReference type="PANTHER" id="PTHR13604">
    <property type="entry name" value="DC12-RELATED"/>
    <property type="match status" value="1"/>
</dbReference>
<keyword evidence="3" id="KW-0227">DNA damage</keyword>
<comment type="similarity">
    <text evidence="1">Belongs to the SOS response-associated peptidase family.</text>
</comment>
<keyword evidence="6" id="KW-0238">DNA-binding</keyword>
<evidence type="ECO:0000313" key="8">
    <source>
        <dbReference type="EMBL" id="PXF20855.1"/>
    </source>
</evidence>
<dbReference type="Gene3D" id="3.90.1680.10">
    <property type="entry name" value="SOS response associated peptidase-like"/>
    <property type="match status" value="1"/>
</dbReference>
<dbReference type="InterPro" id="IPR003738">
    <property type="entry name" value="SRAP"/>
</dbReference>
<dbReference type="InterPro" id="IPR036590">
    <property type="entry name" value="SRAP-like"/>
</dbReference>
<dbReference type="SUPFAM" id="SSF143081">
    <property type="entry name" value="BB1717-like"/>
    <property type="match status" value="1"/>
</dbReference>
<evidence type="ECO:0000256" key="7">
    <source>
        <dbReference type="ARBA" id="ARBA00023239"/>
    </source>
</evidence>
<evidence type="ECO:0000256" key="5">
    <source>
        <dbReference type="ARBA" id="ARBA00023124"/>
    </source>
</evidence>
<dbReference type="AlphaFoldDB" id="A0A2V3HP84"/>
<keyword evidence="4" id="KW-0378">Hydrolase</keyword>
<dbReference type="PANTHER" id="PTHR13604:SF0">
    <property type="entry name" value="ABASIC SITE PROCESSING PROTEIN HMCES"/>
    <property type="match status" value="1"/>
</dbReference>
<protein>
    <recommendedName>
        <fullName evidence="10">DUF159 family protein</fullName>
    </recommendedName>
</protein>
<evidence type="ECO:0000256" key="6">
    <source>
        <dbReference type="ARBA" id="ARBA00023125"/>
    </source>
</evidence>
<evidence type="ECO:0000256" key="2">
    <source>
        <dbReference type="ARBA" id="ARBA00022670"/>
    </source>
</evidence>
<dbReference type="GO" id="GO:0006508">
    <property type="term" value="P:proteolysis"/>
    <property type="evidence" value="ECO:0007669"/>
    <property type="project" value="UniProtKB-KW"/>
</dbReference>
<dbReference type="Proteomes" id="UP000248161">
    <property type="component" value="Unassembled WGS sequence"/>
</dbReference>
<evidence type="ECO:0000256" key="3">
    <source>
        <dbReference type="ARBA" id="ARBA00022763"/>
    </source>
</evidence>
<gene>
    <name evidence="8" type="ORF">CXX69_06450</name>
</gene>
<dbReference type="GO" id="GO:0106300">
    <property type="term" value="P:protein-DNA covalent cross-linking repair"/>
    <property type="evidence" value="ECO:0007669"/>
    <property type="project" value="InterPro"/>
</dbReference>
<keyword evidence="5" id="KW-0190">Covalent protein-DNA linkage</keyword>
<name>A0A2V3HP84_9ARCH</name>
<proteinExistence type="inferred from homology"/>
<accession>A0A2V3HP84</accession>
<dbReference type="Pfam" id="PF02586">
    <property type="entry name" value="SRAP"/>
    <property type="match status" value="1"/>
</dbReference>
<reference evidence="8 9" key="1">
    <citation type="journal article" date="2015" name="Nat. Commun.">
        <title>Genomic and transcriptomic evidence for scavenging of diverse organic compounds by widespread deep-sea archaea.</title>
        <authorList>
            <person name="Li M."/>
            <person name="Baker B.J."/>
            <person name="Anantharaman K."/>
            <person name="Jain S."/>
            <person name="Breier J.A."/>
            <person name="Dick G.J."/>
        </authorList>
    </citation>
    <scope>NUCLEOTIDE SEQUENCE [LARGE SCALE GENOMIC DNA]</scope>
    <source>
        <strain evidence="8">Cayman_51_deep</strain>
    </source>
</reference>
<dbReference type="GO" id="GO:0003697">
    <property type="term" value="F:single-stranded DNA binding"/>
    <property type="evidence" value="ECO:0007669"/>
    <property type="project" value="InterPro"/>
</dbReference>